<dbReference type="GO" id="GO:0005789">
    <property type="term" value="C:endoplasmic reticulum membrane"/>
    <property type="evidence" value="ECO:0007669"/>
    <property type="project" value="TreeGrafter"/>
</dbReference>
<name>A0A7J7JSK3_BUGNE</name>
<comment type="similarity">
    <text evidence="10">Belongs to the ELO family.</text>
</comment>
<comment type="subcellular location">
    <subcellularLocation>
        <location evidence="1">Membrane</location>
        <topology evidence="1">Multi-pass membrane protein</topology>
    </subcellularLocation>
</comment>
<dbReference type="AlphaFoldDB" id="A0A7J7JSK3"/>
<evidence type="ECO:0000256" key="2">
    <source>
        <dbReference type="ARBA" id="ARBA00022516"/>
    </source>
</evidence>
<keyword evidence="9 10" id="KW-0275">Fatty acid biosynthesis</keyword>
<keyword evidence="3 10" id="KW-0808">Transferase</keyword>
<evidence type="ECO:0000256" key="7">
    <source>
        <dbReference type="ARBA" id="ARBA00023098"/>
    </source>
</evidence>
<sequence>MGAVFGSCRYLENCDSRTTQLTPVQPMDIIYRKYDDLLQLVLSEADPRSRHWLLVNDSPIYVWICTLCYLVFVLWLGPKLMRHREPFVLRPFMIVYNSFLVLLSLYMVVEIMYSFYLNDYHPICQPFNSKTHLQPMELRMAKALWWYFFSKVIEFTDTVLMVLRKKDSQITFLHVFHHASMLNIWWFTIILIPGGQGWLASSLNSFVHVIMYSYYLFNLFPSLRPYLWWKKYITQLQLTQFVIILVHTCNTYISGCDFPVWSVFMLAAYMFIMIFLFGNFYIKSYLNKPKKSQLNGNHSSMSNGKVSSHSKSNGKVE</sequence>
<keyword evidence="4 10" id="KW-0812">Transmembrane</keyword>
<feature type="transmembrane region" description="Helical" evidence="10">
    <location>
        <begin position="175"/>
        <end position="192"/>
    </location>
</feature>
<dbReference type="PANTHER" id="PTHR11157:SF126">
    <property type="entry name" value="ELONGATION OF VERY LONG CHAIN FATTY ACIDS PROTEIN"/>
    <property type="match status" value="1"/>
</dbReference>
<feature type="transmembrane region" description="Helical" evidence="10">
    <location>
        <begin position="89"/>
        <end position="109"/>
    </location>
</feature>
<dbReference type="PROSITE" id="PS01188">
    <property type="entry name" value="ELO"/>
    <property type="match status" value="1"/>
</dbReference>
<dbReference type="PANTHER" id="PTHR11157">
    <property type="entry name" value="FATTY ACID ACYL TRANSFERASE-RELATED"/>
    <property type="match status" value="1"/>
</dbReference>
<comment type="catalytic activity">
    <reaction evidence="10">
        <text>a very-long-chain acyl-CoA + malonyl-CoA + H(+) = a very-long-chain 3-oxoacyl-CoA + CO2 + CoA</text>
        <dbReference type="Rhea" id="RHEA:32727"/>
        <dbReference type="ChEBI" id="CHEBI:15378"/>
        <dbReference type="ChEBI" id="CHEBI:16526"/>
        <dbReference type="ChEBI" id="CHEBI:57287"/>
        <dbReference type="ChEBI" id="CHEBI:57384"/>
        <dbReference type="ChEBI" id="CHEBI:90725"/>
        <dbReference type="ChEBI" id="CHEBI:90736"/>
        <dbReference type="EC" id="2.3.1.199"/>
    </reaction>
</comment>
<dbReference type="InterPro" id="IPR002076">
    <property type="entry name" value="ELO_fam"/>
</dbReference>
<gene>
    <name evidence="12" type="ORF">EB796_012360</name>
</gene>
<keyword evidence="13" id="KW-1185">Reference proteome</keyword>
<dbReference type="GO" id="GO:0009922">
    <property type="term" value="F:fatty acid elongase activity"/>
    <property type="evidence" value="ECO:0007669"/>
    <property type="project" value="UniProtKB-EC"/>
</dbReference>
<evidence type="ECO:0000256" key="5">
    <source>
        <dbReference type="ARBA" id="ARBA00022832"/>
    </source>
</evidence>
<evidence type="ECO:0000256" key="6">
    <source>
        <dbReference type="ARBA" id="ARBA00022989"/>
    </source>
</evidence>
<evidence type="ECO:0000256" key="4">
    <source>
        <dbReference type="ARBA" id="ARBA00022692"/>
    </source>
</evidence>
<organism evidence="12 13">
    <name type="scientific">Bugula neritina</name>
    <name type="common">Brown bryozoan</name>
    <name type="synonym">Sertularia neritina</name>
    <dbReference type="NCBI Taxonomy" id="10212"/>
    <lineage>
        <taxon>Eukaryota</taxon>
        <taxon>Metazoa</taxon>
        <taxon>Spiralia</taxon>
        <taxon>Lophotrochozoa</taxon>
        <taxon>Bryozoa</taxon>
        <taxon>Gymnolaemata</taxon>
        <taxon>Cheilostomatida</taxon>
        <taxon>Flustrina</taxon>
        <taxon>Buguloidea</taxon>
        <taxon>Bugulidae</taxon>
        <taxon>Bugula</taxon>
    </lineage>
</organism>
<evidence type="ECO:0000256" key="1">
    <source>
        <dbReference type="ARBA" id="ARBA00004141"/>
    </source>
</evidence>
<accession>A0A7J7JSK3</accession>
<feature type="transmembrane region" description="Helical" evidence="10">
    <location>
        <begin position="198"/>
        <end position="220"/>
    </location>
</feature>
<keyword evidence="5 10" id="KW-0276">Fatty acid metabolism</keyword>
<feature type="region of interest" description="Disordered" evidence="11">
    <location>
        <begin position="293"/>
        <end position="317"/>
    </location>
</feature>
<keyword evidence="2 10" id="KW-0444">Lipid biosynthesis</keyword>
<dbReference type="EMBL" id="VXIV02001825">
    <property type="protein sequence ID" value="KAF6029332.1"/>
    <property type="molecule type" value="Genomic_DNA"/>
</dbReference>
<evidence type="ECO:0000256" key="10">
    <source>
        <dbReference type="RuleBase" id="RU361115"/>
    </source>
</evidence>
<dbReference type="Pfam" id="PF01151">
    <property type="entry name" value="ELO"/>
    <property type="match status" value="1"/>
</dbReference>
<evidence type="ECO:0000256" key="8">
    <source>
        <dbReference type="ARBA" id="ARBA00023136"/>
    </source>
</evidence>
<feature type="transmembrane region" description="Helical" evidence="10">
    <location>
        <begin position="259"/>
        <end position="282"/>
    </location>
</feature>
<dbReference type="EC" id="2.3.1.199" evidence="10"/>
<dbReference type="OrthoDB" id="434092at2759"/>
<dbReference type="GO" id="GO:0042761">
    <property type="term" value="P:very long-chain fatty acid biosynthetic process"/>
    <property type="evidence" value="ECO:0007669"/>
    <property type="project" value="TreeGrafter"/>
</dbReference>
<dbReference type="GO" id="GO:0019367">
    <property type="term" value="P:fatty acid elongation, saturated fatty acid"/>
    <property type="evidence" value="ECO:0007669"/>
    <property type="project" value="TreeGrafter"/>
</dbReference>
<evidence type="ECO:0000256" key="11">
    <source>
        <dbReference type="SAM" id="MobiDB-lite"/>
    </source>
</evidence>
<evidence type="ECO:0000256" key="3">
    <source>
        <dbReference type="ARBA" id="ARBA00022679"/>
    </source>
</evidence>
<feature type="transmembrane region" description="Helical" evidence="10">
    <location>
        <begin position="144"/>
        <end position="163"/>
    </location>
</feature>
<dbReference type="InterPro" id="IPR030457">
    <property type="entry name" value="ELO_CS"/>
</dbReference>
<dbReference type="GO" id="GO:0030148">
    <property type="term" value="P:sphingolipid biosynthetic process"/>
    <property type="evidence" value="ECO:0007669"/>
    <property type="project" value="TreeGrafter"/>
</dbReference>
<keyword evidence="7 10" id="KW-0443">Lipid metabolism</keyword>
<reference evidence="12" key="1">
    <citation type="submission" date="2020-06" db="EMBL/GenBank/DDBJ databases">
        <title>Draft genome of Bugula neritina, a colonial animal packing powerful symbionts and potential medicines.</title>
        <authorList>
            <person name="Rayko M."/>
        </authorList>
    </citation>
    <scope>NUCLEOTIDE SEQUENCE [LARGE SCALE GENOMIC DNA]</scope>
    <source>
        <strain evidence="12">Kwan_BN1</strain>
    </source>
</reference>
<dbReference type="Proteomes" id="UP000593567">
    <property type="component" value="Unassembled WGS sequence"/>
</dbReference>
<evidence type="ECO:0000256" key="9">
    <source>
        <dbReference type="ARBA" id="ARBA00023160"/>
    </source>
</evidence>
<keyword evidence="6 10" id="KW-1133">Transmembrane helix</keyword>
<dbReference type="GO" id="GO:0034625">
    <property type="term" value="P:fatty acid elongation, monounsaturated fatty acid"/>
    <property type="evidence" value="ECO:0007669"/>
    <property type="project" value="TreeGrafter"/>
</dbReference>
<dbReference type="GO" id="GO:0034626">
    <property type="term" value="P:fatty acid elongation, polyunsaturated fatty acid"/>
    <property type="evidence" value="ECO:0007669"/>
    <property type="project" value="TreeGrafter"/>
</dbReference>
<evidence type="ECO:0000313" key="13">
    <source>
        <dbReference type="Proteomes" id="UP000593567"/>
    </source>
</evidence>
<keyword evidence="8 10" id="KW-0472">Membrane</keyword>
<proteinExistence type="inferred from homology"/>
<protein>
    <recommendedName>
        <fullName evidence="10">Elongation of very long chain fatty acids protein</fullName>
        <ecNumber evidence="10">2.3.1.199</ecNumber>
    </recommendedName>
    <alternativeName>
        <fullName evidence="10">Very-long-chain 3-oxoacyl-CoA synthase</fullName>
    </alternativeName>
</protein>
<feature type="transmembrane region" description="Helical" evidence="10">
    <location>
        <begin position="232"/>
        <end position="253"/>
    </location>
</feature>
<feature type="transmembrane region" description="Helical" evidence="10">
    <location>
        <begin position="60"/>
        <end position="77"/>
    </location>
</feature>
<evidence type="ECO:0000313" key="12">
    <source>
        <dbReference type="EMBL" id="KAF6029332.1"/>
    </source>
</evidence>
<comment type="caution">
    <text evidence="12">The sequence shown here is derived from an EMBL/GenBank/DDBJ whole genome shotgun (WGS) entry which is preliminary data.</text>
</comment>